<dbReference type="GO" id="GO:0009252">
    <property type="term" value="P:peptidoglycan biosynthetic process"/>
    <property type="evidence" value="ECO:0007669"/>
    <property type="project" value="UniProtKB-KW"/>
</dbReference>
<comment type="function">
    <text evidence="17">Catalyzes the dephosphorylation of undecaprenyl diphosphate (UPP). Confers resistance to bacitracin.</text>
</comment>
<comment type="caution">
    <text evidence="18">The sequence shown here is derived from an EMBL/GenBank/DDBJ whole genome shotgun (WGS) entry which is preliminary data.</text>
</comment>
<evidence type="ECO:0000256" key="5">
    <source>
        <dbReference type="ARBA" id="ARBA00022475"/>
    </source>
</evidence>
<dbReference type="InterPro" id="IPR003824">
    <property type="entry name" value="UppP"/>
</dbReference>
<dbReference type="GO" id="GO:0071555">
    <property type="term" value="P:cell wall organization"/>
    <property type="evidence" value="ECO:0007669"/>
    <property type="project" value="UniProtKB-KW"/>
</dbReference>
<dbReference type="GO" id="GO:0050380">
    <property type="term" value="F:undecaprenyl-diphosphatase activity"/>
    <property type="evidence" value="ECO:0007669"/>
    <property type="project" value="UniProtKB-UniRule"/>
</dbReference>
<accession>A0AA43U711</accession>
<evidence type="ECO:0000313" key="19">
    <source>
        <dbReference type="Proteomes" id="UP001168575"/>
    </source>
</evidence>
<evidence type="ECO:0000256" key="10">
    <source>
        <dbReference type="ARBA" id="ARBA00022989"/>
    </source>
</evidence>
<dbReference type="Proteomes" id="UP001168575">
    <property type="component" value="Unassembled WGS sequence"/>
</dbReference>
<evidence type="ECO:0000256" key="6">
    <source>
        <dbReference type="ARBA" id="ARBA00022692"/>
    </source>
</evidence>
<dbReference type="PANTHER" id="PTHR30622">
    <property type="entry name" value="UNDECAPRENYL-DIPHOSPHATASE"/>
    <property type="match status" value="1"/>
</dbReference>
<keyword evidence="7 17" id="KW-0378">Hydrolase</keyword>
<dbReference type="EMBL" id="JAUMVS010000395">
    <property type="protein sequence ID" value="MDO4842968.1"/>
    <property type="molecule type" value="Genomic_DNA"/>
</dbReference>
<comment type="similarity">
    <text evidence="2 17">Belongs to the UppP family.</text>
</comment>
<evidence type="ECO:0000256" key="16">
    <source>
        <dbReference type="ARBA" id="ARBA00047594"/>
    </source>
</evidence>
<evidence type="ECO:0000256" key="11">
    <source>
        <dbReference type="ARBA" id="ARBA00023136"/>
    </source>
</evidence>
<keyword evidence="12 17" id="KW-0046">Antibiotic resistance</keyword>
<proteinExistence type="inferred from homology"/>
<dbReference type="GO" id="GO:0008360">
    <property type="term" value="P:regulation of cell shape"/>
    <property type="evidence" value="ECO:0007669"/>
    <property type="project" value="UniProtKB-KW"/>
</dbReference>
<evidence type="ECO:0000313" key="18">
    <source>
        <dbReference type="EMBL" id="MDO4842968.1"/>
    </source>
</evidence>
<dbReference type="GO" id="GO:0046677">
    <property type="term" value="P:response to antibiotic"/>
    <property type="evidence" value="ECO:0007669"/>
    <property type="project" value="UniProtKB-UniRule"/>
</dbReference>
<comment type="miscellaneous">
    <text evidence="17">Bacitracin is thought to be involved in the inhibition of peptidoglycan synthesis by sequestering undecaprenyl diphosphate, thereby reducing the pool of lipid carrier available.</text>
</comment>
<evidence type="ECO:0000256" key="15">
    <source>
        <dbReference type="ARBA" id="ARBA00032932"/>
    </source>
</evidence>
<comment type="catalytic activity">
    <reaction evidence="16 17">
        <text>di-trans,octa-cis-undecaprenyl diphosphate + H2O = di-trans,octa-cis-undecaprenyl phosphate + phosphate + H(+)</text>
        <dbReference type="Rhea" id="RHEA:28094"/>
        <dbReference type="ChEBI" id="CHEBI:15377"/>
        <dbReference type="ChEBI" id="CHEBI:15378"/>
        <dbReference type="ChEBI" id="CHEBI:43474"/>
        <dbReference type="ChEBI" id="CHEBI:58405"/>
        <dbReference type="ChEBI" id="CHEBI:60392"/>
        <dbReference type="EC" id="3.6.1.27"/>
    </reaction>
</comment>
<keyword evidence="19" id="KW-1185">Reference proteome</keyword>
<evidence type="ECO:0000256" key="14">
    <source>
        <dbReference type="ARBA" id="ARBA00032707"/>
    </source>
</evidence>
<feature type="transmembrane region" description="Helical" evidence="17">
    <location>
        <begin position="41"/>
        <end position="59"/>
    </location>
</feature>
<feature type="transmembrane region" description="Helical" evidence="17">
    <location>
        <begin position="132"/>
        <end position="153"/>
    </location>
</feature>
<keyword evidence="13 17" id="KW-0961">Cell wall biogenesis/degradation</keyword>
<dbReference type="Pfam" id="PF02673">
    <property type="entry name" value="BacA"/>
    <property type="match status" value="1"/>
</dbReference>
<reference evidence="18" key="1">
    <citation type="submission" date="2023-07" db="EMBL/GenBank/DDBJ databases">
        <title>Between Cages and Wild: Unraveling the Impact of Captivity on Animal Microbiomes and Antimicrobial Resistance.</title>
        <authorList>
            <person name="Schmartz G.P."/>
            <person name="Rehner J."/>
            <person name="Schuff M.J."/>
            <person name="Becker S.L."/>
            <person name="Kravczyk M."/>
            <person name="Gurevich A."/>
            <person name="Francke R."/>
            <person name="Mueller R."/>
            <person name="Keller V."/>
            <person name="Keller A."/>
        </authorList>
    </citation>
    <scope>NUCLEOTIDE SEQUENCE</scope>
    <source>
        <strain evidence="18">S12M_St_49</strain>
    </source>
</reference>
<evidence type="ECO:0000256" key="7">
    <source>
        <dbReference type="ARBA" id="ARBA00022801"/>
    </source>
</evidence>
<evidence type="ECO:0000256" key="13">
    <source>
        <dbReference type="ARBA" id="ARBA00023316"/>
    </source>
</evidence>
<sequence length="257" mass="27909">MGWFEGILLGIIQGLTEFLPVSSSGHLTIVSYFLNAKDAGLTFDILLHFATLISVIICYRKDLWELIKHPFQKYVGLIIIASIPAGIAGVFFGDFFESLFESIWVPTIALFVTATLLFIADRFRGNKQGNEMTVWMAFLIGMMQMVAICPGLSRSGSTIFMALLLGLSRTEAAKFSFIMSIPVVLGSFLLECVDIFSAGSTFTLSPVYLGAALAAGISGILAIKLVVSLLNKGRLRYFGYYCVGAGMLTALLLLLGL</sequence>
<evidence type="ECO:0000256" key="9">
    <source>
        <dbReference type="ARBA" id="ARBA00022984"/>
    </source>
</evidence>
<evidence type="ECO:0000256" key="8">
    <source>
        <dbReference type="ARBA" id="ARBA00022960"/>
    </source>
</evidence>
<evidence type="ECO:0000256" key="3">
    <source>
        <dbReference type="ARBA" id="ARBA00012374"/>
    </source>
</evidence>
<keyword evidence="6 17" id="KW-0812">Transmembrane</keyword>
<feature type="transmembrane region" description="Helical" evidence="17">
    <location>
        <begin position="71"/>
        <end position="91"/>
    </location>
</feature>
<keyword evidence="9 17" id="KW-0573">Peptidoglycan synthesis</keyword>
<evidence type="ECO:0000256" key="12">
    <source>
        <dbReference type="ARBA" id="ARBA00023251"/>
    </source>
</evidence>
<feature type="transmembrane region" description="Helical" evidence="17">
    <location>
        <begin position="237"/>
        <end position="255"/>
    </location>
</feature>
<feature type="transmembrane region" description="Helical" evidence="17">
    <location>
        <begin position="208"/>
        <end position="231"/>
    </location>
</feature>
<dbReference type="PANTHER" id="PTHR30622:SF2">
    <property type="entry name" value="UNDECAPRENYL-DIPHOSPHATASE"/>
    <property type="match status" value="1"/>
</dbReference>
<dbReference type="EC" id="3.6.1.27" evidence="3 17"/>
<protein>
    <recommendedName>
        <fullName evidence="4 17">Undecaprenyl-diphosphatase</fullName>
        <ecNumber evidence="3 17">3.6.1.27</ecNumber>
    </recommendedName>
    <alternativeName>
        <fullName evidence="15 17">Bacitracin resistance protein</fullName>
    </alternativeName>
    <alternativeName>
        <fullName evidence="14 17">Undecaprenyl pyrophosphate phosphatase</fullName>
    </alternativeName>
</protein>
<evidence type="ECO:0000256" key="17">
    <source>
        <dbReference type="HAMAP-Rule" id="MF_01006"/>
    </source>
</evidence>
<name>A0AA43U711_9ACTN</name>
<keyword evidence="11 17" id="KW-0472">Membrane</keyword>
<keyword evidence="8 17" id="KW-0133">Cell shape</keyword>
<dbReference type="GO" id="GO:0005886">
    <property type="term" value="C:plasma membrane"/>
    <property type="evidence" value="ECO:0007669"/>
    <property type="project" value="UniProtKB-SubCell"/>
</dbReference>
<evidence type="ECO:0000256" key="2">
    <source>
        <dbReference type="ARBA" id="ARBA00010621"/>
    </source>
</evidence>
<evidence type="ECO:0000256" key="4">
    <source>
        <dbReference type="ARBA" id="ARBA00021581"/>
    </source>
</evidence>
<organism evidence="18 19">
    <name type="scientific">Phoenicibacter congonensis</name>
    <dbReference type="NCBI Taxonomy" id="1944646"/>
    <lineage>
        <taxon>Bacteria</taxon>
        <taxon>Bacillati</taxon>
        <taxon>Actinomycetota</taxon>
        <taxon>Coriobacteriia</taxon>
        <taxon>Eggerthellales</taxon>
        <taxon>Eggerthellaceae</taxon>
        <taxon>Phoenicibacter</taxon>
    </lineage>
</organism>
<keyword evidence="10 17" id="KW-1133">Transmembrane helix</keyword>
<dbReference type="AlphaFoldDB" id="A0AA43U711"/>
<feature type="transmembrane region" description="Helical" evidence="17">
    <location>
        <begin position="103"/>
        <end position="120"/>
    </location>
</feature>
<dbReference type="HAMAP" id="MF_01006">
    <property type="entry name" value="Undec_diphosphatase"/>
    <property type="match status" value="1"/>
</dbReference>
<keyword evidence="5 17" id="KW-1003">Cell membrane</keyword>
<evidence type="ECO:0000256" key="1">
    <source>
        <dbReference type="ARBA" id="ARBA00004651"/>
    </source>
</evidence>
<comment type="subcellular location">
    <subcellularLocation>
        <location evidence="1 17">Cell membrane</location>
        <topology evidence="1 17">Multi-pass membrane protein</topology>
    </subcellularLocation>
</comment>
<gene>
    <name evidence="17" type="primary">uppP</name>
    <name evidence="18" type="ORF">Q3982_09855</name>
</gene>